<reference evidence="3" key="1">
    <citation type="submission" date="2025-08" db="UniProtKB">
        <authorList>
            <consortium name="RefSeq"/>
        </authorList>
    </citation>
    <scope>IDENTIFICATION</scope>
    <source>
        <tissue evidence="3">Leaf</tissue>
    </source>
</reference>
<protein>
    <submittedName>
        <fullName evidence="3">Uncharacterized protein LOC115741934</fullName>
    </submittedName>
</protein>
<feature type="compositionally biased region" description="Low complexity" evidence="1">
    <location>
        <begin position="100"/>
        <end position="114"/>
    </location>
</feature>
<feature type="region of interest" description="Disordered" evidence="1">
    <location>
        <begin position="13"/>
        <end position="74"/>
    </location>
</feature>
<dbReference type="GeneID" id="115741934"/>
<feature type="compositionally biased region" description="Acidic residues" evidence="1">
    <location>
        <begin position="41"/>
        <end position="54"/>
    </location>
</feature>
<evidence type="ECO:0000256" key="1">
    <source>
        <dbReference type="SAM" id="MobiDB-lite"/>
    </source>
</evidence>
<dbReference type="PANTHER" id="PTHR34120">
    <property type="entry name" value="EXPRESSED PROTEIN"/>
    <property type="match status" value="1"/>
</dbReference>
<dbReference type="RefSeq" id="XP_048138989.1">
    <property type="nucleotide sequence ID" value="XM_048283032.1"/>
</dbReference>
<feature type="compositionally biased region" description="Basic and acidic residues" evidence="1">
    <location>
        <begin position="259"/>
        <end position="269"/>
    </location>
</feature>
<name>A0ABM3HQW9_9MYRT</name>
<gene>
    <name evidence="3" type="primary">LOC115741934</name>
</gene>
<dbReference type="Proteomes" id="UP000827889">
    <property type="component" value="Chromosome 7"/>
</dbReference>
<feature type="region of interest" description="Disordered" evidence="1">
    <location>
        <begin position="94"/>
        <end position="128"/>
    </location>
</feature>
<evidence type="ECO:0000313" key="3">
    <source>
        <dbReference type="RefSeq" id="XP_048138989.1"/>
    </source>
</evidence>
<keyword evidence="2" id="KW-1185">Reference proteome</keyword>
<proteinExistence type="predicted"/>
<feature type="region of interest" description="Disordered" evidence="1">
    <location>
        <begin position="148"/>
        <end position="313"/>
    </location>
</feature>
<feature type="compositionally biased region" description="Basic and acidic residues" evidence="1">
    <location>
        <begin position="55"/>
        <end position="65"/>
    </location>
</feature>
<feature type="compositionally biased region" description="Basic residues" evidence="1">
    <location>
        <begin position="185"/>
        <end position="199"/>
    </location>
</feature>
<dbReference type="PANTHER" id="PTHR34120:SF2">
    <property type="entry name" value="OS01G0860900 PROTEIN"/>
    <property type="match status" value="1"/>
</dbReference>
<evidence type="ECO:0000313" key="2">
    <source>
        <dbReference type="Proteomes" id="UP000827889"/>
    </source>
</evidence>
<feature type="compositionally biased region" description="Low complexity" evidence="1">
    <location>
        <begin position="29"/>
        <end position="40"/>
    </location>
</feature>
<sequence>MPQVDLETLVSACAGGGSNDRKITCETIAGAGHPEAAPVAVEEEEEEEEEGQEEDQGHHSDRPEIPPDFPPESFWLSKDAEFDWFDRNAFYERKESTKASSNSGNLNPSSNSNSQRFSLNRKSKASIIGLPKPQKSCFVDVKNRKAASKAANTRLFPKRNGSSAGKSNPPLIEPSSPKVSCMGRVRSKKDRNRRLRNRNRSVEPAAAKAKPAGKKRTGLFSSFRSMFHRGHKSQAGSFERGAEPPPEESPPRRSSARSVNRDIRDRLPSREAGALSPDSLPRRSAAGGDAPGLGGMSRFASGRRSDAWADDVV</sequence>
<accession>A0ABM3HQW9</accession>
<organism evidence="2 3">
    <name type="scientific">Rhodamnia argentea</name>
    <dbReference type="NCBI Taxonomy" id="178133"/>
    <lineage>
        <taxon>Eukaryota</taxon>
        <taxon>Viridiplantae</taxon>
        <taxon>Streptophyta</taxon>
        <taxon>Embryophyta</taxon>
        <taxon>Tracheophyta</taxon>
        <taxon>Spermatophyta</taxon>
        <taxon>Magnoliopsida</taxon>
        <taxon>eudicotyledons</taxon>
        <taxon>Gunneridae</taxon>
        <taxon>Pentapetalae</taxon>
        <taxon>rosids</taxon>
        <taxon>malvids</taxon>
        <taxon>Myrtales</taxon>
        <taxon>Myrtaceae</taxon>
        <taxon>Myrtoideae</taxon>
        <taxon>Myrteae</taxon>
        <taxon>Australasian group</taxon>
        <taxon>Rhodamnia</taxon>
    </lineage>
</organism>